<keyword evidence="3" id="KW-1185">Reference proteome</keyword>
<organism evidence="2 3">
    <name type="scientific">Sphaerisporangium aureirubrum</name>
    <dbReference type="NCBI Taxonomy" id="1544736"/>
    <lineage>
        <taxon>Bacteria</taxon>
        <taxon>Bacillati</taxon>
        <taxon>Actinomycetota</taxon>
        <taxon>Actinomycetes</taxon>
        <taxon>Streptosporangiales</taxon>
        <taxon>Streptosporangiaceae</taxon>
        <taxon>Sphaerisporangium</taxon>
    </lineage>
</organism>
<dbReference type="RefSeq" id="WP_380748264.1">
    <property type="nucleotide sequence ID" value="NZ_JBHSRF010000007.1"/>
</dbReference>
<accession>A0ABW1NC63</accession>
<proteinExistence type="predicted"/>
<protein>
    <submittedName>
        <fullName evidence="2">Uncharacterized protein</fullName>
    </submittedName>
</protein>
<gene>
    <name evidence="2" type="ORF">ACFP1K_07210</name>
</gene>
<dbReference type="EMBL" id="JBHSRF010000007">
    <property type="protein sequence ID" value="MFC6080944.1"/>
    <property type="molecule type" value="Genomic_DNA"/>
</dbReference>
<dbReference type="Proteomes" id="UP001596137">
    <property type="component" value="Unassembled WGS sequence"/>
</dbReference>
<reference evidence="3" key="1">
    <citation type="journal article" date="2019" name="Int. J. Syst. Evol. Microbiol.">
        <title>The Global Catalogue of Microorganisms (GCM) 10K type strain sequencing project: providing services to taxonomists for standard genome sequencing and annotation.</title>
        <authorList>
            <consortium name="The Broad Institute Genomics Platform"/>
            <consortium name="The Broad Institute Genome Sequencing Center for Infectious Disease"/>
            <person name="Wu L."/>
            <person name="Ma J."/>
        </authorList>
    </citation>
    <scope>NUCLEOTIDE SEQUENCE [LARGE SCALE GENOMIC DNA]</scope>
    <source>
        <strain evidence="3">JCM 30346</strain>
    </source>
</reference>
<evidence type="ECO:0000313" key="3">
    <source>
        <dbReference type="Proteomes" id="UP001596137"/>
    </source>
</evidence>
<evidence type="ECO:0000313" key="2">
    <source>
        <dbReference type="EMBL" id="MFC6080944.1"/>
    </source>
</evidence>
<feature type="region of interest" description="Disordered" evidence="1">
    <location>
        <begin position="1"/>
        <end position="36"/>
    </location>
</feature>
<sequence length="219" mass="24853">MKTTDGDDDYERAHTQADSTRPCSRIPPESPLTNPHSAVSVLTASLMRDEMLAQEPDQVATIVKGLLMDLQENGMKVVADVEQTAYIVATGNDFDGMFIRAAFATRELADQHAAEGEHPPERCAEVWEQVLRTALPGHAILHTYHSHSGQWLVKHDPRDVWDFEDHPECEVRWDTPAALQVWGTDHDRVKAAFDELLHKRRVEVCEGHHRHGWGEDWRP</sequence>
<name>A0ABW1NC63_9ACTN</name>
<feature type="compositionally biased region" description="Acidic residues" evidence="1">
    <location>
        <begin position="1"/>
        <end position="10"/>
    </location>
</feature>
<comment type="caution">
    <text evidence="2">The sequence shown here is derived from an EMBL/GenBank/DDBJ whole genome shotgun (WGS) entry which is preliminary data.</text>
</comment>
<evidence type="ECO:0000256" key="1">
    <source>
        <dbReference type="SAM" id="MobiDB-lite"/>
    </source>
</evidence>